<evidence type="ECO:0000259" key="2">
    <source>
        <dbReference type="Pfam" id="PF01979"/>
    </source>
</evidence>
<dbReference type="EMBL" id="JAAGRN010000003">
    <property type="protein sequence ID" value="NDY82691.1"/>
    <property type="molecule type" value="Genomic_DNA"/>
</dbReference>
<sequence length="682" mass="75603">MLNFLISLALTLGLLASANADPAKTTRYTILLENGTLAGEQTVERVGQDIFKVHFDFKENGRGPTLDETIKMAPDQTMLEYHVKGTSEMGGMVDERFIRKGNVAEWSSKSEKGSKRLRGKGFYLPLDSSWQVNSLMISALSNSRPSSLPLLPEGTLVQHRLAEQVVTHEDQSQVVQLVMHTGIGLSPQFFWATTGADSHLFAVILPGNFAVIKDGWQSNLLELKNTQIEETAKILAVRAKELQHPMTGLTVIRNARVFNSESATLGSLSDVYVLRGRITGVYPAGQNLTPVDNEINAAGRVMLPGLYDMHAHINRWSASYHLTAGVTSVRDLGNANAELQKMIDDTLEGKLLAPRLIPAGFVDGDSPYASHDGFTVTDINDIKHAIDWYTLRGYYQLKVYNSFPPELLADTVSYAHKRGLKISGHVPAFVRADDVLNQGFDELHHVNQLLLNFLATDKTDTRTLERFYLPAEKVAAMDFNTPEILEFIERLKQRNTVVDPTLATFDFLKHRDGEVAEPYKSIAPNMPPDIVRSFKTATMKIPDEQTAKRYEASYKKMIEFVGKLYRAGVPIVAGTDGLAGFTLHSELELYVKAGMTPAQAIQVATWNGAKYSNTLNDRGSISRGKLADLILIDGDPTRNIEDIRKVSVVITRGKLIYPNQINEALGVKPFVKTPPKLIKLNE</sequence>
<dbReference type="Gene3D" id="3.30.110.90">
    <property type="entry name" value="Amidohydrolase"/>
    <property type="match status" value="1"/>
</dbReference>
<dbReference type="Gene3D" id="1.20.58.520">
    <property type="entry name" value="Amidohydrolase"/>
    <property type="match status" value="1"/>
</dbReference>
<organism evidence="3">
    <name type="scientific">Sheuella amnicola</name>
    <dbReference type="NCBI Taxonomy" id="2707330"/>
    <lineage>
        <taxon>Bacteria</taxon>
        <taxon>Pseudomonadati</taxon>
        <taxon>Pseudomonadota</taxon>
        <taxon>Betaproteobacteria</taxon>
        <taxon>Burkholderiales</taxon>
        <taxon>Alcaligenaceae</taxon>
        <taxon>Sheuella</taxon>
    </lineage>
</organism>
<dbReference type="Gene3D" id="3.40.50.10910">
    <property type="entry name" value="Amidohydrolase"/>
    <property type="match status" value="1"/>
</dbReference>
<feature type="chain" id="PRO_5025459694" evidence="1">
    <location>
        <begin position="21"/>
        <end position="682"/>
    </location>
</feature>
<accession>A0A6B2QXB4</accession>
<evidence type="ECO:0000256" key="1">
    <source>
        <dbReference type="SAM" id="SignalP"/>
    </source>
</evidence>
<dbReference type="AlphaFoldDB" id="A0A6B2QXB4"/>
<dbReference type="InterPro" id="IPR032466">
    <property type="entry name" value="Metal_Hydrolase"/>
</dbReference>
<reference evidence="3" key="1">
    <citation type="submission" date="2020-02" db="EMBL/GenBank/DDBJ databases">
        <authorList>
            <person name="Chen W.-M."/>
        </authorList>
    </citation>
    <scope>NUCLEOTIDE SEQUENCE</scope>
    <source>
        <strain evidence="3">NBD-18</strain>
    </source>
</reference>
<dbReference type="InterPro" id="IPR051781">
    <property type="entry name" value="Metallo-dep_Hydrolase"/>
</dbReference>
<gene>
    <name evidence="3" type="ORF">G3I67_05530</name>
</gene>
<dbReference type="PANTHER" id="PTHR43135">
    <property type="entry name" value="ALPHA-D-RIBOSE 1-METHYLPHOSPHONATE 5-TRIPHOSPHATE DIPHOSPHATASE"/>
    <property type="match status" value="1"/>
</dbReference>
<feature type="domain" description="Amidohydrolase-related" evidence="2">
    <location>
        <begin position="302"/>
        <end position="655"/>
    </location>
</feature>
<evidence type="ECO:0000313" key="3">
    <source>
        <dbReference type="EMBL" id="NDY82691.1"/>
    </source>
</evidence>
<dbReference type="SUPFAM" id="SSF51556">
    <property type="entry name" value="Metallo-dependent hydrolases"/>
    <property type="match status" value="1"/>
</dbReference>
<dbReference type="SUPFAM" id="SSF51338">
    <property type="entry name" value="Composite domain of metallo-dependent hydrolases"/>
    <property type="match status" value="1"/>
</dbReference>
<dbReference type="Gene3D" id="2.30.40.10">
    <property type="entry name" value="Urease, subunit C, domain 1"/>
    <property type="match status" value="1"/>
</dbReference>
<dbReference type="InterPro" id="IPR006680">
    <property type="entry name" value="Amidohydro-rel"/>
</dbReference>
<feature type="signal peptide" evidence="1">
    <location>
        <begin position="1"/>
        <end position="20"/>
    </location>
</feature>
<proteinExistence type="predicted"/>
<keyword evidence="1" id="KW-0732">Signal</keyword>
<dbReference type="RefSeq" id="WP_163652366.1">
    <property type="nucleotide sequence ID" value="NZ_JAAGRN010000003.1"/>
</dbReference>
<keyword evidence="3" id="KW-0378">Hydrolase</keyword>
<dbReference type="GO" id="GO:0016810">
    <property type="term" value="F:hydrolase activity, acting on carbon-nitrogen (but not peptide) bonds"/>
    <property type="evidence" value="ECO:0007669"/>
    <property type="project" value="InterPro"/>
</dbReference>
<dbReference type="Pfam" id="PF01979">
    <property type="entry name" value="Amidohydro_1"/>
    <property type="match status" value="1"/>
</dbReference>
<name>A0A6B2QXB4_9BURK</name>
<dbReference type="PANTHER" id="PTHR43135:SF3">
    <property type="entry name" value="ALPHA-D-RIBOSE 1-METHYLPHOSPHONATE 5-TRIPHOSPHATE DIPHOSPHATASE"/>
    <property type="match status" value="1"/>
</dbReference>
<protein>
    <submittedName>
        <fullName evidence="3">Amidohydrolase family protein</fullName>
    </submittedName>
</protein>
<comment type="caution">
    <text evidence="3">The sequence shown here is derived from an EMBL/GenBank/DDBJ whole genome shotgun (WGS) entry which is preliminary data.</text>
</comment>
<dbReference type="InterPro" id="IPR011059">
    <property type="entry name" value="Metal-dep_hydrolase_composite"/>
</dbReference>